<reference evidence="1" key="1">
    <citation type="submission" date="2019-06" db="EMBL/GenBank/DDBJ databases">
        <authorList>
            <person name="Murdoch R.W."/>
            <person name="Fathepure B."/>
        </authorList>
    </citation>
    <scope>NUCLEOTIDE SEQUENCE</scope>
</reference>
<dbReference type="Pfam" id="PF09614">
    <property type="entry name" value="Cas_Csy2"/>
    <property type="match status" value="1"/>
</dbReference>
<dbReference type="NCBIfam" id="TIGR02565">
    <property type="entry name" value="cas_Csy2"/>
    <property type="match status" value="1"/>
</dbReference>
<sequence>MRGDACAAPAEERAAIAREVGELLLTLRVAGGTVLPGSFRGRRWNGPELIPLDEQEDERRQQSKRLLRRWLPGFALVCRDDLLHERHAEMRADDPDTTLLDAWLDLSRLNMTCRGGEDDGEETIRWEARRRPGWLVPIPVGYGALGPLQAGGDVRRARDTATPLRFVESLYSIGQWVSPHRLDSPERLLWYVDNRLDEGRYRLRNDYIDNAAEFV</sequence>
<proteinExistence type="predicted"/>
<dbReference type="AlphaFoldDB" id="A0A5B8RJA2"/>
<evidence type="ECO:0000313" key="1">
    <source>
        <dbReference type="EMBL" id="QEA07812.1"/>
    </source>
</evidence>
<organism evidence="1">
    <name type="scientific">uncultured organism</name>
    <dbReference type="NCBI Taxonomy" id="155900"/>
    <lineage>
        <taxon>unclassified sequences</taxon>
        <taxon>environmental samples</taxon>
    </lineage>
</organism>
<name>A0A5B8RJA2_9ZZZZ</name>
<dbReference type="InterPro" id="IPR013398">
    <property type="entry name" value="CRISPR-assoc_prot_Csy2"/>
</dbReference>
<gene>
    <name evidence="1" type="primary">csy2</name>
    <name evidence="1" type="ORF">KBTEX_04177</name>
</gene>
<accession>A0A5B8RJA2</accession>
<dbReference type="EMBL" id="MN079382">
    <property type="protein sequence ID" value="QEA07812.1"/>
    <property type="molecule type" value="Genomic_DNA"/>
</dbReference>
<protein>
    <submittedName>
        <fullName evidence="1">CRISPR-associated protein Csy2</fullName>
    </submittedName>
</protein>